<evidence type="ECO:0000313" key="2">
    <source>
        <dbReference type="EMBL" id="MBW61482.1"/>
    </source>
</evidence>
<evidence type="ECO:0000256" key="1">
    <source>
        <dbReference type="SAM" id="SignalP"/>
    </source>
</evidence>
<dbReference type="AlphaFoldDB" id="A0A2M4C818"/>
<proteinExistence type="predicted"/>
<name>A0A2M4C818_9DIPT</name>
<keyword evidence="1" id="KW-0732">Signal</keyword>
<accession>A0A2M4C818</accession>
<reference evidence="2" key="1">
    <citation type="submission" date="2018-01" db="EMBL/GenBank/DDBJ databases">
        <title>An insight into the sialome of Amazonian anophelines.</title>
        <authorList>
            <person name="Ribeiro J.M."/>
            <person name="Scarpassa V."/>
            <person name="Calvo E."/>
        </authorList>
    </citation>
    <scope>NUCLEOTIDE SEQUENCE</scope>
    <source>
        <tissue evidence="2">Salivary glands</tissue>
    </source>
</reference>
<feature type="chain" id="PRO_5014895463" evidence="1">
    <location>
        <begin position="17"/>
        <end position="108"/>
    </location>
</feature>
<feature type="signal peptide" evidence="1">
    <location>
        <begin position="1"/>
        <end position="16"/>
    </location>
</feature>
<sequence>MVLLFLLFFAELQGNALDVYRLLPVDAPSLDRLRQELVDTIGWLMINARVPLLERSLELIRHLVLACILVQEQTAAAAAPATSGPRLTGCAATRASAAAGAAAGAGIG</sequence>
<dbReference type="EMBL" id="GGFJ01012341">
    <property type="protein sequence ID" value="MBW61482.1"/>
    <property type="molecule type" value="Transcribed_RNA"/>
</dbReference>
<protein>
    <submittedName>
        <fullName evidence="2">Putative secreted protein</fullName>
    </submittedName>
</protein>
<organism evidence="2">
    <name type="scientific">Anopheles marajoara</name>
    <dbReference type="NCBI Taxonomy" id="58244"/>
    <lineage>
        <taxon>Eukaryota</taxon>
        <taxon>Metazoa</taxon>
        <taxon>Ecdysozoa</taxon>
        <taxon>Arthropoda</taxon>
        <taxon>Hexapoda</taxon>
        <taxon>Insecta</taxon>
        <taxon>Pterygota</taxon>
        <taxon>Neoptera</taxon>
        <taxon>Endopterygota</taxon>
        <taxon>Diptera</taxon>
        <taxon>Nematocera</taxon>
        <taxon>Culicoidea</taxon>
        <taxon>Culicidae</taxon>
        <taxon>Anophelinae</taxon>
        <taxon>Anopheles</taxon>
    </lineage>
</organism>